<proteinExistence type="inferred from homology"/>
<name>A0A388K414_CHABU</name>
<dbReference type="GO" id="GO:0022857">
    <property type="term" value="F:transmembrane transporter activity"/>
    <property type="evidence" value="ECO:0007669"/>
    <property type="project" value="UniProtKB-UniRule"/>
</dbReference>
<gene>
    <name evidence="8" type="ORF">CBR_g46737</name>
</gene>
<evidence type="ECO:0000256" key="3">
    <source>
        <dbReference type="ARBA" id="ARBA00022692"/>
    </source>
</evidence>
<dbReference type="AlphaFoldDB" id="A0A388K414"/>
<keyword evidence="4 6" id="KW-1133">Transmembrane helix</keyword>
<evidence type="ECO:0000313" key="9">
    <source>
        <dbReference type="Proteomes" id="UP000265515"/>
    </source>
</evidence>
<comment type="function">
    <text evidence="6">Choline transporter.</text>
</comment>
<reference evidence="8 9" key="1">
    <citation type="journal article" date="2018" name="Cell">
        <title>The Chara Genome: Secondary Complexity and Implications for Plant Terrestrialization.</title>
        <authorList>
            <person name="Nishiyama T."/>
            <person name="Sakayama H."/>
            <person name="Vries J.D."/>
            <person name="Buschmann H."/>
            <person name="Saint-Marcoux D."/>
            <person name="Ullrich K.K."/>
            <person name="Haas F.B."/>
            <person name="Vanderstraeten L."/>
            <person name="Becker D."/>
            <person name="Lang D."/>
            <person name="Vosolsobe S."/>
            <person name="Rombauts S."/>
            <person name="Wilhelmsson P.K.I."/>
            <person name="Janitza P."/>
            <person name="Kern R."/>
            <person name="Heyl A."/>
            <person name="Rumpler F."/>
            <person name="Villalobos L.I.A.C."/>
            <person name="Clay J.M."/>
            <person name="Skokan R."/>
            <person name="Toyoda A."/>
            <person name="Suzuki Y."/>
            <person name="Kagoshima H."/>
            <person name="Schijlen E."/>
            <person name="Tajeshwar N."/>
            <person name="Catarino B."/>
            <person name="Hetherington A.J."/>
            <person name="Saltykova A."/>
            <person name="Bonnot C."/>
            <person name="Breuninger H."/>
            <person name="Symeonidi A."/>
            <person name="Radhakrishnan G.V."/>
            <person name="Van Nieuwerburgh F."/>
            <person name="Deforce D."/>
            <person name="Chang C."/>
            <person name="Karol K.G."/>
            <person name="Hedrich R."/>
            <person name="Ulvskov P."/>
            <person name="Glockner G."/>
            <person name="Delwiche C.F."/>
            <person name="Petrasek J."/>
            <person name="Van de Peer Y."/>
            <person name="Friml J."/>
            <person name="Beilby M."/>
            <person name="Dolan L."/>
            <person name="Kohara Y."/>
            <person name="Sugano S."/>
            <person name="Fujiyama A."/>
            <person name="Delaux P.-M."/>
            <person name="Quint M."/>
            <person name="TheiBen G."/>
            <person name="Hagemann M."/>
            <person name="Harholt J."/>
            <person name="Dunand C."/>
            <person name="Zachgo S."/>
            <person name="Langdale J."/>
            <person name="Maumus F."/>
            <person name="Straeten D.V.D."/>
            <person name="Gould S.B."/>
            <person name="Rensing S.A."/>
        </authorList>
    </citation>
    <scope>NUCLEOTIDE SEQUENCE [LARGE SCALE GENOMIC DNA]</scope>
    <source>
        <strain evidence="8 9">S276</strain>
    </source>
</reference>
<keyword evidence="5 6" id="KW-0472">Membrane</keyword>
<dbReference type="InterPro" id="IPR007603">
    <property type="entry name" value="Choline_transptr-like"/>
</dbReference>
<keyword evidence="3 6" id="KW-0812">Transmembrane</keyword>
<feature type="region of interest" description="Disordered" evidence="7">
    <location>
        <begin position="250"/>
        <end position="277"/>
    </location>
</feature>
<dbReference type="PANTHER" id="PTHR12385:SF4">
    <property type="entry name" value="PROTEIN PNS1"/>
    <property type="match status" value="1"/>
</dbReference>
<evidence type="ECO:0000256" key="2">
    <source>
        <dbReference type="ARBA" id="ARBA00007168"/>
    </source>
</evidence>
<dbReference type="Proteomes" id="UP000265515">
    <property type="component" value="Unassembled WGS sequence"/>
</dbReference>
<evidence type="ECO:0000256" key="4">
    <source>
        <dbReference type="ARBA" id="ARBA00022989"/>
    </source>
</evidence>
<organism evidence="8 9">
    <name type="scientific">Chara braunii</name>
    <name type="common">Braun's stonewort</name>
    <dbReference type="NCBI Taxonomy" id="69332"/>
    <lineage>
        <taxon>Eukaryota</taxon>
        <taxon>Viridiplantae</taxon>
        <taxon>Streptophyta</taxon>
        <taxon>Charophyceae</taxon>
        <taxon>Charales</taxon>
        <taxon>Characeae</taxon>
        <taxon>Chara</taxon>
    </lineage>
</organism>
<feature type="transmembrane region" description="Helical" evidence="6">
    <location>
        <begin position="127"/>
        <end position="153"/>
    </location>
</feature>
<feature type="transmembrane region" description="Helical" evidence="6">
    <location>
        <begin position="35"/>
        <end position="53"/>
    </location>
</feature>
<evidence type="ECO:0000256" key="1">
    <source>
        <dbReference type="ARBA" id="ARBA00004141"/>
    </source>
</evidence>
<evidence type="ECO:0000256" key="5">
    <source>
        <dbReference type="ARBA" id="ARBA00023136"/>
    </source>
</evidence>
<evidence type="ECO:0000256" key="6">
    <source>
        <dbReference type="RuleBase" id="RU368066"/>
    </source>
</evidence>
<dbReference type="Pfam" id="PF04515">
    <property type="entry name" value="Choline_transpo"/>
    <property type="match status" value="1"/>
</dbReference>
<dbReference type="Gramene" id="GBG64781">
    <property type="protein sequence ID" value="GBG64781"/>
    <property type="gene ID" value="CBR_g46737"/>
</dbReference>
<keyword evidence="9" id="KW-1185">Reference proteome</keyword>
<feature type="transmembrane region" description="Helical" evidence="6">
    <location>
        <begin position="173"/>
        <end position="196"/>
    </location>
</feature>
<comment type="caution">
    <text evidence="6">Lacks conserved residue(s) required for the propagation of feature annotation.</text>
</comment>
<comment type="caution">
    <text evidence="8">The sequence shown here is derived from an EMBL/GenBank/DDBJ whole genome shotgun (WGS) entry which is preliminary data.</text>
</comment>
<sequence length="277" mass="30307">MSIIFVFQAVVFFALSISVQRSDIEGRARIFKQKLAAPIVFAAIFGIATIQLMRKRPQHMVRFGPPLAVVMLLPVAILFCIGVGGWIFLGVCTLLFTALVAWRTLSTRKSFSYIDMVIHKSMKVVRVYIGHTVICMIGIILSAGLLFCFVDGINYAFSREFDLLGVLLLVSMYWTINVIRFLVGGIVFGTASLYYYKGAVNMPTDPSAKIFARVTSTVFGHMCIGAFLVPILEILHFVVSFANLFFSSSSSSSSSSSPSSPSSSPSSSSSSLLLLLF</sequence>
<comment type="subcellular location">
    <subcellularLocation>
        <location evidence="6">Cell membrane</location>
        <topology evidence="6">Multi-pass membrane protein</topology>
    </subcellularLocation>
    <subcellularLocation>
        <location evidence="1">Membrane</location>
        <topology evidence="1">Multi-pass membrane protein</topology>
    </subcellularLocation>
</comment>
<dbReference type="GO" id="GO:0005886">
    <property type="term" value="C:plasma membrane"/>
    <property type="evidence" value="ECO:0007669"/>
    <property type="project" value="UniProtKB-SubCell"/>
</dbReference>
<dbReference type="PANTHER" id="PTHR12385">
    <property type="entry name" value="CHOLINE TRANSPORTER-LIKE (SLC FAMILY 44)"/>
    <property type="match status" value="1"/>
</dbReference>
<feature type="transmembrane region" description="Helical" evidence="6">
    <location>
        <begin position="85"/>
        <end position="106"/>
    </location>
</feature>
<feature type="transmembrane region" description="Helical" evidence="6">
    <location>
        <begin position="217"/>
        <end position="246"/>
    </location>
</feature>
<dbReference type="OrthoDB" id="44736at2759"/>
<accession>A0A388K414</accession>
<evidence type="ECO:0000256" key="7">
    <source>
        <dbReference type="SAM" id="MobiDB-lite"/>
    </source>
</evidence>
<dbReference type="EMBL" id="BFEA01000054">
    <property type="protein sequence ID" value="GBG64781.1"/>
    <property type="molecule type" value="Genomic_DNA"/>
</dbReference>
<evidence type="ECO:0000313" key="8">
    <source>
        <dbReference type="EMBL" id="GBG64781.1"/>
    </source>
</evidence>
<comment type="similarity">
    <text evidence="2 6">Belongs to the CTL (choline transporter-like) family.</text>
</comment>
<protein>
    <recommendedName>
        <fullName evidence="6">Choline transporter-like protein</fullName>
    </recommendedName>
</protein>